<dbReference type="InterPro" id="IPR002347">
    <property type="entry name" value="SDR_fam"/>
</dbReference>
<evidence type="ECO:0000256" key="1">
    <source>
        <dbReference type="ARBA" id="ARBA00006484"/>
    </source>
</evidence>
<dbReference type="VEuPathDB" id="FungiDB:BO71DRAFT_391823"/>
<evidence type="ECO:0000256" key="3">
    <source>
        <dbReference type="ARBA" id="ARBA00023002"/>
    </source>
</evidence>
<dbReference type="OrthoDB" id="191139at2759"/>
<dbReference type="PANTHER" id="PTHR24320">
    <property type="entry name" value="RETINOL DEHYDROGENASE"/>
    <property type="match status" value="1"/>
</dbReference>
<accession>A0A319CV42</accession>
<dbReference type="PANTHER" id="PTHR24320:SF282">
    <property type="entry name" value="WW DOMAIN-CONTAINING OXIDOREDUCTASE"/>
    <property type="match status" value="1"/>
</dbReference>
<gene>
    <name evidence="4" type="ORF">BO71DRAFT_391823</name>
</gene>
<dbReference type="Gene3D" id="3.40.50.720">
    <property type="entry name" value="NAD(P)-binding Rossmann-like Domain"/>
    <property type="match status" value="1"/>
</dbReference>
<dbReference type="STRING" id="1448320.A0A319CV42"/>
<dbReference type="SUPFAM" id="SSF51735">
    <property type="entry name" value="NAD(P)-binding Rossmann-fold domains"/>
    <property type="match status" value="1"/>
</dbReference>
<dbReference type="EMBL" id="KZ826106">
    <property type="protein sequence ID" value="PYH88311.1"/>
    <property type="molecule type" value="Genomic_DNA"/>
</dbReference>
<dbReference type="PRINTS" id="PR00081">
    <property type="entry name" value="GDHRDH"/>
</dbReference>
<keyword evidence="5" id="KW-1185">Reference proteome</keyword>
<evidence type="ECO:0000313" key="4">
    <source>
        <dbReference type="EMBL" id="PYH88311.1"/>
    </source>
</evidence>
<protein>
    <submittedName>
        <fullName evidence="4">Retinol dehydrogenase</fullName>
    </submittedName>
</protein>
<dbReference type="Proteomes" id="UP000247810">
    <property type="component" value="Unassembled WGS sequence"/>
</dbReference>
<keyword evidence="3" id="KW-0560">Oxidoreductase</keyword>
<dbReference type="GO" id="GO:0016491">
    <property type="term" value="F:oxidoreductase activity"/>
    <property type="evidence" value="ECO:0007669"/>
    <property type="project" value="UniProtKB-KW"/>
</dbReference>
<comment type="similarity">
    <text evidence="1">Belongs to the short-chain dehydrogenases/reductases (SDR) family.</text>
</comment>
<dbReference type="AlphaFoldDB" id="A0A319CV42"/>
<proteinExistence type="inferred from homology"/>
<organism evidence="4 5">
    <name type="scientific">Aspergillus ellipticus CBS 707.79</name>
    <dbReference type="NCBI Taxonomy" id="1448320"/>
    <lineage>
        <taxon>Eukaryota</taxon>
        <taxon>Fungi</taxon>
        <taxon>Dikarya</taxon>
        <taxon>Ascomycota</taxon>
        <taxon>Pezizomycotina</taxon>
        <taxon>Eurotiomycetes</taxon>
        <taxon>Eurotiomycetidae</taxon>
        <taxon>Eurotiales</taxon>
        <taxon>Aspergillaceae</taxon>
        <taxon>Aspergillus</taxon>
        <taxon>Aspergillus subgen. Circumdati</taxon>
    </lineage>
</organism>
<evidence type="ECO:0000256" key="2">
    <source>
        <dbReference type="ARBA" id="ARBA00022857"/>
    </source>
</evidence>
<reference evidence="4 5" key="1">
    <citation type="submission" date="2018-02" db="EMBL/GenBank/DDBJ databases">
        <title>The genomes of Aspergillus section Nigri reveals drivers in fungal speciation.</title>
        <authorList>
            <consortium name="DOE Joint Genome Institute"/>
            <person name="Vesth T.C."/>
            <person name="Nybo J."/>
            <person name="Theobald S."/>
            <person name="Brandl J."/>
            <person name="Frisvad J.C."/>
            <person name="Nielsen K.F."/>
            <person name="Lyhne E.K."/>
            <person name="Kogle M.E."/>
            <person name="Kuo A."/>
            <person name="Riley R."/>
            <person name="Clum A."/>
            <person name="Nolan M."/>
            <person name="Lipzen A."/>
            <person name="Salamov A."/>
            <person name="Henrissat B."/>
            <person name="Wiebenga A."/>
            <person name="De vries R.P."/>
            <person name="Grigoriev I.V."/>
            <person name="Mortensen U.H."/>
            <person name="Andersen M.R."/>
            <person name="Baker S.E."/>
        </authorList>
    </citation>
    <scope>NUCLEOTIDE SEQUENCE [LARGE SCALE GENOMIC DNA]</scope>
    <source>
        <strain evidence="4 5">CBS 707.79</strain>
    </source>
</reference>
<dbReference type="InterPro" id="IPR036291">
    <property type="entry name" value="NAD(P)-bd_dom_sf"/>
</dbReference>
<sequence>MAINVESFMPDLAGRVAIVTGGNSGLGFGASIELAKKGARVYIAGRSESKFEEAVGKIRAEYPAADVRFLPMDLADLASVQKAAEIFVKYTCLMVMCSPYEETKEGFELQIAVNYIGHFLLTKLLLPCLFEAADSSPAGTVRIINVSSDAHENIAPKGGMNFEDMNLREKHTVWARYGHSKLANILHAKELARRYPSIICVSVHPGKAKTNLSKGPVSSTLLYRFLRPFVEFGAPGPRKGAVNILFVATSASLTCLADSGGYFIPVGRKVKASKCGEDSKMAHRLWEWTQGEISKRGC</sequence>
<dbReference type="Pfam" id="PF00106">
    <property type="entry name" value="adh_short"/>
    <property type="match status" value="1"/>
</dbReference>
<keyword evidence="2" id="KW-0521">NADP</keyword>
<name>A0A319CV42_9EURO</name>
<evidence type="ECO:0000313" key="5">
    <source>
        <dbReference type="Proteomes" id="UP000247810"/>
    </source>
</evidence>